<gene>
    <name evidence="2" type="ORF">Thimo_1337</name>
</gene>
<proteinExistence type="predicted"/>
<dbReference type="Gene3D" id="1.25.40.10">
    <property type="entry name" value="Tetratricopeptide repeat domain"/>
    <property type="match status" value="1"/>
</dbReference>
<name>L0GVX2_9GAMM</name>
<reference evidence="2 3" key="1">
    <citation type="submission" date="2011-09" db="EMBL/GenBank/DDBJ databases">
        <title>Complete sequence of chromosome of Thioflavicoccus mobilis 8321.</title>
        <authorList>
            <consortium name="US DOE Joint Genome Institute"/>
            <person name="Lucas S."/>
            <person name="Han J."/>
            <person name="Lapidus A."/>
            <person name="Cheng J.-F."/>
            <person name="Goodwin L."/>
            <person name="Pitluck S."/>
            <person name="Peters L."/>
            <person name="Ovchinnikova G."/>
            <person name="Lu M."/>
            <person name="Detter J.C."/>
            <person name="Han C."/>
            <person name="Tapia R."/>
            <person name="Land M."/>
            <person name="Hauser L."/>
            <person name="Kyrpides N."/>
            <person name="Ivanova N."/>
            <person name="Pagani I."/>
            <person name="Vogl K."/>
            <person name="Liu Z."/>
            <person name="Imhoff J."/>
            <person name="Thiel V."/>
            <person name="Frigaard N.-U."/>
            <person name="Bryant D."/>
            <person name="Woyke T."/>
        </authorList>
    </citation>
    <scope>NUCLEOTIDE SEQUENCE [LARGE SCALE GENOMIC DNA]</scope>
    <source>
        <strain evidence="2 3">8321</strain>
    </source>
</reference>
<dbReference type="KEGG" id="tmb:Thimo_1337"/>
<dbReference type="InterPro" id="IPR027417">
    <property type="entry name" value="P-loop_NTPase"/>
</dbReference>
<dbReference type="SUPFAM" id="SSF52540">
    <property type="entry name" value="P-loop containing nucleoside triphosphate hydrolases"/>
    <property type="match status" value="1"/>
</dbReference>
<dbReference type="SUPFAM" id="SSF48452">
    <property type="entry name" value="TPR-like"/>
    <property type="match status" value="1"/>
</dbReference>
<dbReference type="HOGENOM" id="CLU_013149_0_0_6"/>
<organism evidence="2 3">
    <name type="scientific">Thioflavicoccus mobilis 8321</name>
    <dbReference type="NCBI Taxonomy" id="765912"/>
    <lineage>
        <taxon>Bacteria</taxon>
        <taxon>Pseudomonadati</taxon>
        <taxon>Pseudomonadota</taxon>
        <taxon>Gammaproteobacteria</taxon>
        <taxon>Chromatiales</taxon>
        <taxon>Chromatiaceae</taxon>
        <taxon>Thioflavicoccus</taxon>
    </lineage>
</organism>
<evidence type="ECO:0000259" key="1">
    <source>
        <dbReference type="PROSITE" id="PS51534"/>
    </source>
</evidence>
<accession>L0GVX2</accession>
<dbReference type="Proteomes" id="UP000010816">
    <property type="component" value="Chromosome"/>
</dbReference>
<dbReference type="InterPro" id="IPR011990">
    <property type="entry name" value="TPR-like_helical_dom_sf"/>
</dbReference>
<dbReference type="eggNOG" id="COG2909">
    <property type="taxonomic scope" value="Bacteria"/>
</dbReference>
<dbReference type="Gene3D" id="3.40.50.11530">
    <property type="match status" value="1"/>
</dbReference>
<dbReference type="PANTHER" id="PTHR47691:SF3">
    <property type="entry name" value="HTH-TYPE TRANSCRIPTIONAL REGULATOR RV0890C-RELATED"/>
    <property type="match status" value="1"/>
</dbReference>
<dbReference type="RefSeq" id="WP_015280275.1">
    <property type="nucleotide sequence ID" value="NC_019940.1"/>
</dbReference>
<evidence type="ECO:0000313" key="3">
    <source>
        <dbReference type="Proteomes" id="UP000010816"/>
    </source>
</evidence>
<dbReference type="Pfam" id="PF08357">
    <property type="entry name" value="SEFIR"/>
    <property type="match status" value="1"/>
</dbReference>
<dbReference type="InterPro" id="IPR013568">
    <property type="entry name" value="SEFIR_dom"/>
</dbReference>
<evidence type="ECO:0000313" key="2">
    <source>
        <dbReference type="EMBL" id="AGA90131.1"/>
    </source>
</evidence>
<dbReference type="Gene3D" id="3.40.50.300">
    <property type="entry name" value="P-loop containing nucleotide triphosphate hydrolases"/>
    <property type="match status" value="1"/>
</dbReference>
<dbReference type="EMBL" id="CP003051">
    <property type="protein sequence ID" value="AGA90131.1"/>
    <property type="molecule type" value="Genomic_DNA"/>
</dbReference>
<dbReference type="STRING" id="765912.Thimo_1337"/>
<dbReference type="PATRIC" id="fig|765912.4.peg.1304"/>
<dbReference type="PROSITE" id="PS51534">
    <property type="entry name" value="SEFIR"/>
    <property type="match status" value="1"/>
</dbReference>
<feature type="domain" description="SEFIR" evidence="1">
    <location>
        <begin position="4"/>
        <end position="143"/>
    </location>
</feature>
<keyword evidence="3" id="KW-1185">Reference proteome</keyword>
<dbReference type="PANTHER" id="PTHR47691">
    <property type="entry name" value="REGULATOR-RELATED"/>
    <property type="match status" value="1"/>
</dbReference>
<dbReference type="AlphaFoldDB" id="L0GVX2"/>
<protein>
    <submittedName>
        <fullName evidence="2">SEFIR domain-containing protein</fullName>
    </submittedName>
</protein>
<sequence length="1008" mass="109861">MTDRPRVFISYSHDSEAHRERVLGLSERLRQDGIQTILDRYVNGTPPEGWPRWMLNRLDEAGRVLLICTPTYYRRFRGHEEPGKGKGVDWEGAIVTQEVYDARSETTRFIPVLFDPADETCIPEPLRSHTRHCLGSEHDYQGLYDAILEQSGVAPGELGPIKRKERRRAAPLTFADTKPPPAAAPGPKVDLNHLPADAEHFLGRGPELAALDTAWTEGSATSVVELIAPGGTGKTALVKRWLDCRLRPAGWGGANRVFGWSFYSQGTGEDRQASEDPFLAAAIRWFGVEIEPSVNPADKGRALADCLYHSHTLLILDGLEPLQYPPGPLAGELRAPGLKALLTQLAAAGHPGLCVLTSREWLQDLAGAVRGDTHPQGPVLRLDLGNLSDPDGACLLHRHGATRAGAAPIPADDPELIAASQEVRGHALTLSLLGRYLRLAHGGDIRQWGQVDFGKANEATGGHAFRVVAAYEHWLAAGGEHGARCLSALRLLGLFDRPASAGALSALRTAPPIRGLTEPLFERPKGWLGRFKRQTHPIAETDWCITLSRLAEAGLIEPPGDSGALDAHPLVREHLAESLRTRHPEAWREGHRRLYVWLKESVPHRPDGLDGLQPLYQAVAHGCLAGLWQETCAEVYIDRILRGTGNDGFYSARTLGAFGADLGAVAGFFAEPWRRPAPDLSAPDQAWLLNEAATRLRALGRLAEALEPMRAGAETRVRQEDWENAAASYGNLSELQLTLGRVPEAVADARRAVEHADRSGDAFLRMVMRTTLADALHQQGETQEALDAFTEAECLQAERQPQYPLLYSLQGFRYCDLLLAGAERAAWRGAGGARVGADPDRVGACDAVARRAEQALKIAEDSNLSLLTMALDHLTLARCALYADRLQGHPPGPEAREHAERALDRLRAAASQDHIPRGLLTRAWLRHALADPNAARADLDEAQRIAACGGMALHLADCALTRARLFHDRAALAEARRLIETHGYGRRLPELADAEAAAATWPPADPTP</sequence>